<reference evidence="1" key="2">
    <citation type="submission" date="2015-03" db="EMBL/GenBank/DDBJ databases">
        <authorList>
            <person name="Chow C.-E.T."/>
            <person name="Winget D.M."/>
            <person name="White R.A.III."/>
            <person name="Hallam S.J."/>
            <person name="Suttle C.A."/>
        </authorList>
    </citation>
    <scope>NUCLEOTIDE SEQUENCE</scope>
    <source>
        <strain evidence="1">H4084948</strain>
    </source>
</reference>
<organism evidence="1">
    <name type="scientific">uncultured marine virus</name>
    <dbReference type="NCBI Taxonomy" id="186617"/>
    <lineage>
        <taxon>Viruses</taxon>
        <taxon>environmental samples</taxon>
    </lineage>
</organism>
<sequence length="103" mass="11842">MLQKALRQSESTLPFEKMLKTKHQIKVEDIRNHLLSGKEINCIMAQNDFNVKRGELAPILDDLTKSGLNIHREVVNHYGSDIYKAKLIVEFDSAKYNGIDQPF</sequence>
<name>A0A0F7L8Z9_9VIRU</name>
<evidence type="ECO:0000313" key="1">
    <source>
        <dbReference type="EMBL" id="AKH47506.1"/>
    </source>
</evidence>
<dbReference type="EMBL" id="KR029595">
    <property type="protein sequence ID" value="AKH47506.1"/>
    <property type="molecule type" value="Genomic_DNA"/>
</dbReference>
<reference evidence="1" key="1">
    <citation type="journal article" date="2015" name="Front. Microbiol.">
        <title>Combining genomic sequencing methods to explore viral diversity and reveal potential virus-host interactions.</title>
        <authorList>
            <person name="Chow C.E."/>
            <person name="Winget D.M."/>
            <person name="White R.A.III."/>
            <person name="Hallam S.J."/>
            <person name="Suttle C.A."/>
        </authorList>
    </citation>
    <scope>NUCLEOTIDE SEQUENCE</scope>
    <source>
        <strain evidence="1">H4084948</strain>
    </source>
</reference>
<protein>
    <submittedName>
        <fullName evidence="1">Uncharacterized protein</fullName>
    </submittedName>
</protein>
<accession>A0A0F7L8Z9</accession>
<proteinExistence type="predicted"/>